<evidence type="ECO:0000313" key="5">
    <source>
        <dbReference type="Proteomes" id="UP000198815"/>
    </source>
</evidence>
<comment type="similarity">
    <text evidence="1">Belongs to the glycosyl hydrolase 13 family.</text>
</comment>
<gene>
    <name evidence="4" type="ORF">SAMN05443377_11754</name>
</gene>
<evidence type="ECO:0000313" key="4">
    <source>
        <dbReference type="EMBL" id="SER90580.1"/>
    </source>
</evidence>
<organism evidence="4 5">
    <name type="scientific">Propionibacterium cyclohexanicum</name>
    <dbReference type="NCBI Taxonomy" id="64702"/>
    <lineage>
        <taxon>Bacteria</taxon>
        <taxon>Bacillati</taxon>
        <taxon>Actinomycetota</taxon>
        <taxon>Actinomycetes</taxon>
        <taxon>Propionibacteriales</taxon>
        <taxon>Propionibacteriaceae</taxon>
        <taxon>Propionibacterium</taxon>
    </lineage>
</organism>
<dbReference type="CDD" id="cd11332">
    <property type="entry name" value="AmyAc_OligoGlu_TS"/>
    <property type="match status" value="1"/>
</dbReference>
<dbReference type="STRING" id="64702.SAMN05443377_11754"/>
<dbReference type="GO" id="GO:0009313">
    <property type="term" value="P:oligosaccharide catabolic process"/>
    <property type="evidence" value="ECO:0007669"/>
    <property type="project" value="TreeGrafter"/>
</dbReference>
<keyword evidence="2" id="KW-0325">Glycoprotein</keyword>
<dbReference type="Proteomes" id="UP000198815">
    <property type="component" value="Unassembled WGS sequence"/>
</dbReference>
<dbReference type="OrthoDB" id="9043248at2"/>
<name>A0A1H9SZY3_9ACTN</name>
<feature type="domain" description="Glycosyl hydrolase family 13 catalytic" evidence="3">
    <location>
        <begin position="34"/>
        <end position="437"/>
    </location>
</feature>
<protein>
    <submittedName>
        <fullName evidence="4">Alpha-glucosidase</fullName>
    </submittedName>
</protein>
<proteinExistence type="inferred from homology"/>
<sequence>MTTSRTKSASIEHAGIPTQQTGAHEWWRDAVIYQIYPRSFADSDGDGLGDLNGIRAHLSHIVRLGVDAIWLSPFYPSPQADAGYDVADYQDVDPKFGTLADFDALLEQTHAAGLRLIIDLVPNHTSSEHPWFKAALAAAPGSPQRNRYLFRDGRGAQGELPPNNWQSTFGGPAWTRIDDGTDRPQWYLHLFDTRQPDLNWENPEVVEAFREVLRFWLGRGVDGFRVDVAHGLMKQDGLPDNPPEYVEDSTRPRGPMWDQPSVHGIYRDWHKVLQEFGDERILVAEAWVSDAERRAHYVRRDEMQQAFNFGFLVAGWDADAMRAQIDEARAANGAVGATTTWVLSNHDVVRHATRLAAPSPRAWAHGLGPEDVAPDPVLGLSRARAATLFMLALPGGAYLYQGEELGLPEYIELPAAARQDPTFFRTGGARLGRDGCRVPLPWDSTLPGLGFGPGPHTWLPQPESFAELAVNRQTGVPDSTLEFYRQALHLRRERHLGAGELAWNTSAPGVLDFTNGVTRAVINASTRPVALPGARLLIASDPDALTEGALLPDKAVWLGVG</sequence>
<evidence type="ECO:0000256" key="1">
    <source>
        <dbReference type="ARBA" id="ARBA00008061"/>
    </source>
</evidence>
<evidence type="ECO:0000256" key="2">
    <source>
        <dbReference type="ARBA" id="ARBA00023180"/>
    </source>
</evidence>
<accession>A0A1H9SZY3</accession>
<dbReference type="FunFam" id="3.90.400.10:FF:000001">
    <property type="entry name" value="Maltase A3, isoform A"/>
    <property type="match status" value="1"/>
</dbReference>
<dbReference type="InterPro" id="IPR006047">
    <property type="entry name" value="GH13_cat_dom"/>
</dbReference>
<reference evidence="5" key="1">
    <citation type="submission" date="2016-10" db="EMBL/GenBank/DDBJ databases">
        <authorList>
            <person name="Varghese N."/>
            <person name="Submissions S."/>
        </authorList>
    </citation>
    <scope>NUCLEOTIDE SEQUENCE [LARGE SCALE GENOMIC DNA]</scope>
    <source>
        <strain evidence="5">DSM 16859</strain>
    </source>
</reference>
<dbReference type="Gene3D" id="3.20.20.80">
    <property type="entry name" value="Glycosidases"/>
    <property type="match status" value="1"/>
</dbReference>
<keyword evidence="5" id="KW-1185">Reference proteome</keyword>
<dbReference type="PANTHER" id="PTHR10357:SF179">
    <property type="entry name" value="NEUTRAL AND BASIC AMINO ACID TRANSPORT PROTEIN RBAT"/>
    <property type="match status" value="1"/>
</dbReference>
<dbReference type="PANTHER" id="PTHR10357">
    <property type="entry name" value="ALPHA-AMYLASE FAMILY MEMBER"/>
    <property type="match status" value="1"/>
</dbReference>
<dbReference type="Gene3D" id="3.90.400.10">
    <property type="entry name" value="Oligo-1,6-glucosidase, Domain 2"/>
    <property type="match status" value="1"/>
</dbReference>
<evidence type="ECO:0000259" key="3">
    <source>
        <dbReference type="SMART" id="SM00642"/>
    </source>
</evidence>
<dbReference type="SUPFAM" id="SSF51445">
    <property type="entry name" value="(Trans)glycosidases"/>
    <property type="match status" value="1"/>
</dbReference>
<dbReference type="GO" id="GO:0004556">
    <property type="term" value="F:alpha-amylase activity"/>
    <property type="evidence" value="ECO:0007669"/>
    <property type="project" value="TreeGrafter"/>
</dbReference>
<dbReference type="SMART" id="SM00642">
    <property type="entry name" value="Aamy"/>
    <property type="match status" value="1"/>
</dbReference>
<dbReference type="AlphaFoldDB" id="A0A1H9SZY3"/>
<dbReference type="InterPro" id="IPR017853">
    <property type="entry name" value="GH"/>
</dbReference>
<dbReference type="RefSeq" id="WP_091970194.1">
    <property type="nucleotide sequence ID" value="NZ_FOGZ01000017.1"/>
</dbReference>
<dbReference type="InterPro" id="IPR045857">
    <property type="entry name" value="O16G_dom_2"/>
</dbReference>
<dbReference type="EMBL" id="FOGZ01000017">
    <property type="protein sequence ID" value="SER90580.1"/>
    <property type="molecule type" value="Genomic_DNA"/>
</dbReference>
<dbReference type="Pfam" id="PF00128">
    <property type="entry name" value="Alpha-amylase"/>
    <property type="match status" value="1"/>
</dbReference>